<name>A0ABS4E864_9FIRM</name>
<comment type="caution">
    <text evidence="2">The sequence shown here is derived from an EMBL/GenBank/DDBJ whole genome shotgun (WGS) entry which is preliminary data.</text>
</comment>
<reference evidence="2 3" key="1">
    <citation type="submission" date="2021-03" db="EMBL/GenBank/DDBJ databases">
        <title>Genomic Encyclopedia of Type Strains, Phase IV (KMG-IV): sequencing the most valuable type-strain genomes for metagenomic binning, comparative biology and taxonomic classification.</title>
        <authorList>
            <person name="Goeker M."/>
        </authorList>
    </citation>
    <scope>NUCLEOTIDE SEQUENCE [LARGE SCALE GENOMIC DNA]</scope>
    <source>
        <strain evidence="2 3">DSM 1289</strain>
    </source>
</reference>
<dbReference type="EMBL" id="JAGGJX010000001">
    <property type="protein sequence ID" value="MBP1854117.1"/>
    <property type="molecule type" value="Genomic_DNA"/>
</dbReference>
<dbReference type="SMART" id="SM00873">
    <property type="entry name" value="B3_4"/>
    <property type="match status" value="1"/>
</dbReference>
<accession>A0ABS4E864</accession>
<gene>
    <name evidence="2" type="ORF">J2Z43_000507</name>
</gene>
<keyword evidence="3" id="KW-1185">Reference proteome</keyword>
<dbReference type="PANTHER" id="PTHR39209">
    <property type="match status" value="1"/>
</dbReference>
<dbReference type="SUPFAM" id="SSF56037">
    <property type="entry name" value="PheT/TilS domain"/>
    <property type="match status" value="1"/>
</dbReference>
<dbReference type="RefSeq" id="WP_209455687.1">
    <property type="nucleotide sequence ID" value="NZ_BAAACS010000017.1"/>
</dbReference>
<dbReference type="InterPro" id="IPR005146">
    <property type="entry name" value="B3/B4_tRNA-bd"/>
</dbReference>
<sequence>MRLKVDSKLKDKCQDICIGSIEANVKVSDSSSELLQLIDSECKRIENTYETKDVSSIKNINDSRLAYRSIGKDPTRYRLSSEALFRRVSKGDGLYIINNIVDINNLISLKSAYSVGTYDLDKIVGQINFTVGGEGESYKGIGKGSVNIENLPVFEDEEGKFGSTTSDSTRAMINDDSVHILMNIISFNGDKELNLNMDIAEKLLLDYAEAEIIDKIIVR</sequence>
<dbReference type="Gene3D" id="3.50.40.10">
    <property type="entry name" value="Phenylalanyl-trna Synthetase, Chain B, domain 3"/>
    <property type="match status" value="1"/>
</dbReference>
<feature type="domain" description="B3/B4 tRNA-binding" evidence="1">
    <location>
        <begin position="62"/>
        <end position="209"/>
    </location>
</feature>
<evidence type="ECO:0000313" key="2">
    <source>
        <dbReference type="EMBL" id="MBP1854117.1"/>
    </source>
</evidence>
<proteinExistence type="predicted"/>
<dbReference type="Proteomes" id="UP000767291">
    <property type="component" value="Unassembled WGS sequence"/>
</dbReference>
<evidence type="ECO:0000313" key="3">
    <source>
        <dbReference type="Proteomes" id="UP000767291"/>
    </source>
</evidence>
<dbReference type="InterPro" id="IPR020825">
    <property type="entry name" value="Phe-tRNA_synthase-like_B3/B4"/>
</dbReference>
<dbReference type="PANTHER" id="PTHR39209:SF2">
    <property type="entry name" value="CYTOPLASMIC PROTEIN"/>
    <property type="match status" value="1"/>
</dbReference>
<dbReference type="Pfam" id="PF03483">
    <property type="entry name" value="B3_4"/>
    <property type="match status" value="1"/>
</dbReference>
<organism evidence="2 3">
    <name type="scientific">Metaclostridioides mangenotii</name>
    <dbReference type="NCBI Taxonomy" id="1540"/>
    <lineage>
        <taxon>Bacteria</taxon>
        <taxon>Bacillati</taxon>
        <taxon>Bacillota</taxon>
        <taxon>Clostridia</taxon>
        <taxon>Peptostreptococcales</taxon>
        <taxon>Peptostreptococcaceae</taxon>
        <taxon>Metaclostridioides</taxon>
    </lineage>
</organism>
<evidence type="ECO:0000259" key="1">
    <source>
        <dbReference type="SMART" id="SM00873"/>
    </source>
</evidence>
<protein>
    <submittedName>
        <fullName evidence="2">DNA/RNA-binding domain of Phe-tRNA-synthetase-like protein</fullName>
    </submittedName>
</protein>